<dbReference type="Pfam" id="PF02518">
    <property type="entry name" value="HATPase_c"/>
    <property type="match status" value="1"/>
</dbReference>
<dbReference type="InterPro" id="IPR005467">
    <property type="entry name" value="His_kinase_dom"/>
</dbReference>
<dbReference type="InterPro" id="IPR004358">
    <property type="entry name" value="Sig_transdc_His_kin-like_C"/>
</dbReference>
<keyword evidence="6" id="KW-0902">Two-component regulatory system</keyword>
<dbReference type="InterPro" id="IPR000014">
    <property type="entry name" value="PAS"/>
</dbReference>
<evidence type="ECO:0000256" key="2">
    <source>
        <dbReference type="ARBA" id="ARBA00006402"/>
    </source>
</evidence>
<dbReference type="EMBL" id="FXUF01000010">
    <property type="protein sequence ID" value="SMP62805.1"/>
    <property type="molecule type" value="Genomic_DNA"/>
</dbReference>
<keyword evidence="5" id="KW-0808">Transferase</keyword>
<dbReference type="Proteomes" id="UP001158066">
    <property type="component" value="Unassembled WGS sequence"/>
</dbReference>
<dbReference type="PROSITE" id="PS50109">
    <property type="entry name" value="HIS_KIN"/>
    <property type="match status" value="1"/>
</dbReference>
<gene>
    <name evidence="11" type="ORF">SAMN06296020_11097</name>
</gene>
<dbReference type="Gene3D" id="3.30.450.20">
    <property type="entry name" value="PAS domain"/>
    <property type="match status" value="1"/>
</dbReference>
<evidence type="ECO:0000256" key="4">
    <source>
        <dbReference type="ARBA" id="ARBA00022553"/>
    </source>
</evidence>
<protein>
    <recommendedName>
        <fullName evidence="7">Circadian input-output histidine kinase CikA</fullName>
        <ecNumber evidence="3">2.7.13.3</ecNumber>
    </recommendedName>
</protein>
<reference evidence="11" key="1">
    <citation type="submission" date="2017-05" db="EMBL/GenBank/DDBJ databases">
        <authorList>
            <person name="Varghese N."/>
            <person name="Submissions S."/>
        </authorList>
    </citation>
    <scope>NUCLEOTIDE SEQUENCE</scope>
    <source>
        <strain evidence="11">Su22</strain>
    </source>
</reference>
<evidence type="ECO:0000256" key="5">
    <source>
        <dbReference type="ARBA" id="ARBA00022777"/>
    </source>
</evidence>
<dbReference type="SMART" id="SM00388">
    <property type="entry name" value="HisKA"/>
    <property type="match status" value="1"/>
</dbReference>
<evidence type="ECO:0000256" key="3">
    <source>
        <dbReference type="ARBA" id="ARBA00012438"/>
    </source>
</evidence>
<dbReference type="PANTHER" id="PTHR45339">
    <property type="entry name" value="HYBRID SIGNAL TRANSDUCTION HISTIDINE KINASE J"/>
    <property type="match status" value="1"/>
</dbReference>
<dbReference type="FunFam" id="3.30.565.10:FF:000010">
    <property type="entry name" value="Sensor histidine kinase RcsC"/>
    <property type="match status" value="1"/>
</dbReference>
<dbReference type="CDD" id="cd00082">
    <property type="entry name" value="HisKA"/>
    <property type="match status" value="1"/>
</dbReference>
<dbReference type="Gene3D" id="1.10.287.130">
    <property type="match status" value="1"/>
</dbReference>
<dbReference type="InterPro" id="IPR036890">
    <property type="entry name" value="HATPase_C_sf"/>
</dbReference>
<comment type="caution">
    <text evidence="11">The sequence shown here is derived from an EMBL/GenBank/DDBJ whole genome shotgun (WGS) entry which is preliminary data.</text>
</comment>
<organism evidence="11 12">
    <name type="scientific">Anoxynatronum buryatiense</name>
    <dbReference type="NCBI Taxonomy" id="489973"/>
    <lineage>
        <taxon>Bacteria</taxon>
        <taxon>Bacillati</taxon>
        <taxon>Bacillota</taxon>
        <taxon>Clostridia</taxon>
        <taxon>Eubacteriales</taxon>
        <taxon>Clostridiaceae</taxon>
        <taxon>Anoxynatronum</taxon>
    </lineage>
</organism>
<keyword evidence="4" id="KW-0597">Phosphoprotein</keyword>
<dbReference type="InterPro" id="IPR003594">
    <property type="entry name" value="HATPase_dom"/>
</dbReference>
<keyword evidence="5" id="KW-0418">Kinase</keyword>
<evidence type="ECO:0000313" key="12">
    <source>
        <dbReference type="Proteomes" id="UP001158066"/>
    </source>
</evidence>
<evidence type="ECO:0000313" key="11">
    <source>
        <dbReference type="EMBL" id="SMP62805.1"/>
    </source>
</evidence>
<sequence>MWNLRKHDPTRHASVKLKFLITLTLLLSLLFLWGIQLQISAHPEDVDFFDLSLSAYHQQKNIIIFMAVAAAVLFFLLSVILIRQNQKIKKSLRQARDSHHLMTYTVNHSPSSIVVLDKNMDHLYASNQFKQDYDVSSQEIIGKCHYDVFPDIPEKWRAVHQQALQGDIVGAEDDLFQRADGSLKYSQWECRPWYYEDNSIGGIIIYTQLIHERKMAELKLQEEKEKAEAASRSKSLFLANMSHELRTPLNGMMGMSQLMQLTPLNHEQQEYMRIFQHSCSALVNVVNEILNYSSLDQGFESHELKSFRFNQLLDEVKNLHMITASAKKLVIHTTMGSDVPHQVVGDSYKLKQVLHNLVGNAVKFTEKGVITLSCEMTDEHVAHDTVFLEFRIRDTGIGISADHLTTIYEAFQQVDNSNTRKHGGLGLGLTITKKLVHMMNGTIDVESEEHTGSCFILTLPFQLCHDHPDST</sequence>
<proteinExistence type="inferred from homology"/>
<dbReference type="CDD" id="cd00130">
    <property type="entry name" value="PAS"/>
    <property type="match status" value="1"/>
</dbReference>
<feature type="transmembrane region" description="Helical" evidence="9">
    <location>
        <begin position="61"/>
        <end position="82"/>
    </location>
</feature>
<dbReference type="InterPro" id="IPR003661">
    <property type="entry name" value="HisK_dim/P_dom"/>
</dbReference>
<dbReference type="PRINTS" id="PR00344">
    <property type="entry name" value="BCTRLSENSOR"/>
</dbReference>
<keyword evidence="8" id="KW-0175">Coiled coil</keyword>
<comment type="similarity">
    <text evidence="2">In the N-terminal section; belongs to the phytochrome family.</text>
</comment>
<keyword evidence="9" id="KW-0812">Transmembrane</keyword>
<evidence type="ECO:0000256" key="8">
    <source>
        <dbReference type="SAM" id="Coils"/>
    </source>
</evidence>
<evidence type="ECO:0000259" key="10">
    <source>
        <dbReference type="PROSITE" id="PS50109"/>
    </source>
</evidence>
<dbReference type="SMART" id="SM00387">
    <property type="entry name" value="HATPase_c"/>
    <property type="match status" value="1"/>
</dbReference>
<evidence type="ECO:0000256" key="1">
    <source>
        <dbReference type="ARBA" id="ARBA00000085"/>
    </source>
</evidence>
<name>A0AA45WX53_9CLOT</name>
<evidence type="ECO:0000256" key="9">
    <source>
        <dbReference type="SAM" id="Phobius"/>
    </source>
</evidence>
<dbReference type="Pfam" id="PF08448">
    <property type="entry name" value="PAS_4"/>
    <property type="match status" value="1"/>
</dbReference>
<dbReference type="RefSeq" id="WP_283409883.1">
    <property type="nucleotide sequence ID" value="NZ_FXUF01000010.1"/>
</dbReference>
<dbReference type="Gene3D" id="3.30.565.10">
    <property type="entry name" value="Histidine kinase-like ATPase, C-terminal domain"/>
    <property type="match status" value="1"/>
</dbReference>
<dbReference type="InterPro" id="IPR035965">
    <property type="entry name" value="PAS-like_dom_sf"/>
</dbReference>
<feature type="domain" description="Histidine kinase" evidence="10">
    <location>
        <begin position="240"/>
        <end position="463"/>
    </location>
</feature>
<dbReference type="InterPro" id="IPR036097">
    <property type="entry name" value="HisK_dim/P_sf"/>
</dbReference>
<keyword evidence="9" id="KW-0472">Membrane</keyword>
<keyword evidence="9" id="KW-1133">Transmembrane helix</keyword>
<dbReference type="CDD" id="cd16922">
    <property type="entry name" value="HATPase_EvgS-ArcB-TorS-like"/>
    <property type="match status" value="1"/>
</dbReference>
<dbReference type="NCBIfam" id="TIGR00229">
    <property type="entry name" value="sensory_box"/>
    <property type="match status" value="1"/>
</dbReference>
<dbReference type="SUPFAM" id="SSF47384">
    <property type="entry name" value="Homodimeric domain of signal transducing histidine kinase"/>
    <property type="match status" value="1"/>
</dbReference>
<evidence type="ECO:0000256" key="7">
    <source>
        <dbReference type="ARBA" id="ARBA00074306"/>
    </source>
</evidence>
<evidence type="ECO:0000256" key="6">
    <source>
        <dbReference type="ARBA" id="ARBA00023012"/>
    </source>
</evidence>
<dbReference type="EC" id="2.7.13.3" evidence="3"/>
<accession>A0AA45WX53</accession>
<dbReference type="InterPro" id="IPR013656">
    <property type="entry name" value="PAS_4"/>
</dbReference>
<dbReference type="AlphaFoldDB" id="A0AA45WX53"/>
<dbReference type="SUPFAM" id="SSF55874">
    <property type="entry name" value="ATPase domain of HSP90 chaperone/DNA topoisomerase II/histidine kinase"/>
    <property type="match status" value="1"/>
</dbReference>
<dbReference type="Pfam" id="PF00512">
    <property type="entry name" value="HisKA"/>
    <property type="match status" value="1"/>
</dbReference>
<dbReference type="PANTHER" id="PTHR45339:SF1">
    <property type="entry name" value="HYBRID SIGNAL TRANSDUCTION HISTIDINE KINASE J"/>
    <property type="match status" value="1"/>
</dbReference>
<dbReference type="GO" id="GO:0000155">
    <property type="term" value="F:phosphorelay sensor kinase activity"/>
    <property type="evidence" value="ECO:0007669"/>
    <property type="project" value="InterPro"/>
</dbReference>
<comment type="catalytic activity">
    <reaction evidence="1">
        <text>ATP + protein L-histidine = ADP + protein N-phospho-L-histidine.</text>
        <dbReference type="EC" id="2.7.13.3"/>
    </reaction>
</comment>
<dbReference type="SUPFAM" id="SSF55785">
    <property type="entry name" value="PYP-like sensor domain (PAS domain)"/>
    <property type="match status" value="1"/>
</dbReference>
<feature type="coiled-coil region" evidence="8">
    <location>
        <begin position="206"/>
        <end position="233"/>
    </location>
</feature>
<keyword evidence="12" id="KW-1185">Reference proteome</keyword>